<keyword evidence="3" id="KW-0238">DNA-binding</keyword>
<dbReference type="GO" id="GO:0003677">
    <property type="term" value="F:DNA binding"/>
    <property type="evidence" value="ECO:0007669"/>
    <property type="project" value="UniProtKB-KW"/>
</dbReference>
<gene>
    <name evidence="6" type="ORF">FV139_20535</name>
</gene>
<protein>
    <submittedName>
        <fullName evidence="6">Site-specific integrase</fullName>
    </submittedName>
</protein>
<accession>A0A5C8ZN55</accession>
<keyword evidence="2" id="KW-0229">DNA integration</keyword>
<keyword evidence="4" id="KW-0233">DNA recombination</keyword>
<evidence type="ECO:0000313" key="6">
    <source>
        <dbReference type="EMBL" id="TXS89069.1"/>
    </source>
</evidence>
<comment type="caution">
    <text evidence="6">The sequence shown here is derived from an EMBL/GenBank/DDBJ whole genome shotgun (WGS) entry which is preliminary data.</text>
</comment>
<evidence type="ECO:0000256" key="2">
    <source>
        <dbReference type="ARBA" id="ARBA00022908"/>
    </source>
</evidence>
<dbReference type="GO" id="GO:0015074">
    <property type="term" value="P:DNA integration"/>
    <property type="evidence" value="ECO:0007669"/>
    <property type="project" value="UniProtKB-KW"/>
</dbReference>
<comment type="similarity">
    <text evidence="1">Belongs to the 'phage' integrase family.</text>
</comment>
<sequence>MATIRKRVRADGEISYQAIVRRQGYRDQRKTFDSENAAKDWAYDLERDIRDRRVDPRALGERRTVGHAIETYLEDPETQRKKSFKDIKRLCTWWKDRVGRVALGALTPTMIASQVDPLTCEGPTKNRYIGALGGCLTYISQTPHSWIQTNPCRLVKKYKKNPPRQRVLKPREWKKLLAYVDEQADKKEATYIEKQFPLFLRLAYDTGRRRGELLKLTWDCVDLDDNVLYLLDTKTGEDQEALIDDDMVERLEQHREAFCRPGCPYVFAGRKQDAPIGRFDELIRSAMRANFEPDMRDEMPVLHTLRHTAATEMGAAGATLHEIMEVTGHRSAATVLKYTKRSRESAKAAHAKRKGKT</sequence>
<dbReference type="Gene3D" id="1.10.150.130">
    <property type="match status" value="1"/>
</dbReference>
<dbReference type="InterPro" id="IPR050090">
    <property type="entry name" value="Tyrosine_recombinase_XerCD"/>
</dbReference>
<dbReference type="SUPFAM" id="SSF56349">
    <property type="entry name" value="DNA breaking-rejoining enzymes"/>
    <property type="match status" value="1"/>
</dbReference>
<proteinExistence type="inferred from homology"/>
<dbReference type="AlphaFoldDB" id="A0A5C8ZN55"/>
<evidence type="ECO:0000256" key="3">
    <source>
        <dbReference type="ARBA" id="ARBA00023125"/>
    </source>
</evidence>
<name>A0A5C8ZN55_9GAMM</name>
<dbReference type="InterPro" id="IPR002104">
    <property type="entry name" value="Integrase_catalytic"/>
</dbReference>
<dbReference type="Gene3D" id="1.10.443.10">
    <property type="entry name" value="Intergrase catalytic core"/>
    <property type="match status" value="1"/>
</dbReference>
<keyword evidence="7" id="KW-1185">Reference proteome</keyword>
<dbReference type="PANTHER" id="PTHR30349">
    <property type="entry name" value="PHAGE INTEGRASE-RELATED"/>
    <property type="match status" value="1"/>
</dbReference>
<reference evidence="6 7" key="1">
    <citation type="submission" date="2019-08" db="EMBL/GenBank/DDBJ databases">
        <title>Parahaliea maris sp. nov., isolated from the surface seawater.</title>
        <authorList>
            <person name="Liu Y."/>
        </authorList>
    </citation>
    <scope>NUCLEOTIDE SEQUENCE [LARGE SCALE GENOMIC DNA]</scope>
    <source>
        <strain evidence="6 7">HSLHS9</strain>
    </source>
</reference>
<evidence type="ECO:0000313" key="7">
    <source>
        <dbReference type="Proteomes" id="UP000321039"/>
    </source>
</evidence>
<dbReference type="EMBL" id="VRZA01000012">
    <property type="protein sequence ID" value="TXS89069.1"/>
    <property type="molecule type" value="Genomic_DNA"/>
</dbReference>
<evidence type="ECO:0000259" key="5">
    <source>
        <dbReference type="PROSITE" id="PS51898"/>
    </source>
</evidence>
<evidence type="ECO:0000256" key="1">
    <source>
        <dbReference type="ARBA" id="ARBA00008857"/>
    </source>
</evidence>
<dbReference type="InterPro" id="IPR010998">
    <property type="entry name" value="Integrase_recombinase_N"/>
</dbReference>
<evidence type="ECO:0000256" key="4">
    <source>
        <dbReference type="ARBA" id="ARBA00023172"/>
    </source>
</evidence>
<dbReference type="Proteomes" id="UP000321039">
    <property type="component" value="Unassembled WGS sequence"/>
</dbReference>
<dbReference type="RefSeq" id="WP_148070367.1">
    <property type="nucleotide sequence ID" value="NZ_VRZA01000012.1"/>
</dbReference>
<organism evidence="6 7">
    <name type="scientific">Parahaliea maris</name>
    <dbReference type="NCBI Taxonomy" id="2716870"/>
    <lineage>
        <taxon>Bacteria</taxon>
        <taxon>Pseudomonadati</taxon>
        <taxon>Pseudomonadota</taxon>
        <taxon>Gammaproteobacteria</taxon>
        <taxon>Cellvibrionales</taxon>
        <taxon>Halieaceae</taxon>
        <taxon>Parahaliea</taxon>
    </lineage>
</organism>
<feature type="domain" description="Tyr recombinase" evidence="5">
    <location>
        <begin position="163"/>
        <end position="351"/>
    </location>
</feature>
<dbReference type="Pfam" id="PF00589">
    <property type="entry name" value="Phage_integrase"/>
    <property type="match status" value="1"/>
</dbReference>
<dbReference type="CDD" id="cd00796">
    <property type="entry name" value="INT_Rci_Hp1_C"/>
    <property type="match status" value="1"/>
</dbReference>
<dbReference type="GO" id="GO:0006310">
    <property type="term" value="P:DNA recombination"/>
    <property type="evidence" value="ECO:0007669"/>
    <property type="project" value="UniProtKB-KW"/>
</dbReference>
<dbReference type="PANTHER" id="PTHR30349:SF41">
    <property type="entry name" value="INTEGRASE_RECOMBINASE PROTEIN MJ0367-RELATED"/>
    <property type="match status" value="1"/>
</dbReference>
<dbReference type="InterPro" id="IPR011010">
    <property type="entry name" value="DNA_brk_join_enz"/>
</dbReference>
<dbReference type="InterPro" id="IPR013762">
    <property type="entry name" value="Integrase-like_cat_sf"/>
</dbReference>
<dbReference type="PROSITE" id="PS51898">
    <property type="entry name" value="TYR_RECOMBINASE"/>
    <property type="match status" value="1"/>
</dbReference>